<protein>
    <submittedName>
        <fullName evidence="2">Uncharacterized protein</fullName>
    </submittedName>
</protein>
<evidence type="ECO:0000313" key="4">
    <source>
        <dbReference type="Proteomes" id="UP001060771"/>
    </source>
</evidence>
<dbReference type="EMBL" id="AP026830">
    <property type="protein sequence ID" value="BDR91880.1"/>
    <property type="molecule type" value="Genomic_DNA"/>
</dbReference>
<reference evidence="2" key="1">
    <citation type="journal article" date="2014" name="Int. J. Syst. Evol. Microbiol.">
        <title>Complete genome sequence of Corynebacterium casei LMG S-19264T (=DSM 44701T), isolated from a smear-ripened cheese.</title>
        <authorList>
            <consortium name="US DOE Joint Genome Institute (JGI-PGF)"/>
            <person name="Walter F."/>
            <person name="Albersmeier A."/>
            <person name="Kalinowski J."/>
            <person name="Ruckert C."/>
        </authorList>
    </citation>
    <scope>NUCLEOTIDE SEQUENCE</scope>
    <source>
        <strain evidence="2">JCM 11219</strain>
    </source>
</reference>
<evidence type="ECO:0000313" key="3">
    <source>
        <dbReference type="Proteomes" id="UP000657075"/>
    </source>
</evidence>
<reference evidence="4" key="3">
    <citation type="submission" date="2022-09" db="EMBL/GenBank/DDBJ databases">
        <title>Complete genome sequence of Vulcanisaeta souniana.</title>
        <authorList>
            <person name="Kato S."/>
            <person name="Itoh T."/>
            <person name="Ohkuma M."/>
        </authorList>
    </citation>
    <scope>NUCLEOTIDE SEQUENCE [LARGE SCALE GENOMIC DNA]</scope>
    <source>
        <strain evidence="4">JCM 11219</strain>
    </source>
</reference>
<reference evidence="2" key="2">
    <citation type="submission" date="2020-09" db="EMBL/GenBank/DDBJ databases">
        <authorList>
            <person name="Sun Q."/>
            <person name="Ohkuma M."/>
        </authorList>
    </citation>
    <scope>NUCLEOTIDE SEQUENCE</scope>
    <source>
        <strain evidence="2">JCM 11219</strain>
    </source>
</reference>
<organism evidence="2 3">
    <name type="scientific">Vulcanisaeta souniana JCM 11219</name>
    <dbReference type="NCBI Taxonomy" id="1293586"/>
    <lineage>
        <taxon>Archaea</taxon>
        <taxon>Thermoproteota</taxon>
        <taxon>Thermoprotei</taxon>
        <taxon>Thermoproteales</taxon>
        <taxon>Thermoproteaceae</taxon>
        <taxon>Vulcanisaeta</taxon>
    </lineage>
</organism>
<accession>A0A830EER9</accession>
<gene>
    <name evidence="2" type="ORF">GCM10007112_03290</name>
    <name evidence="1" type="ORF">Vsou_09730</name>
</gene>
<name>A0A830EER9_9CREN</name>
<dbReference type="Proteomes" id="UP001060771">
    <property type="component" value="Chromosome"/>
</dbReference>
<evidence type="ECO:0000313" key="1">
    <source>
        <dbReference type="EMBL" id="BDR91880.1"/>
    </source>
</evidence>
<reference evidence="1" key="4">
    <citation type="journal article" date="2023" name="Microbiol. Resour. Announc.">
        <title>Complete Genome Sequence of Vulcanisaeta souniana Strain IC-059, a Hyperthermophilic Archaeon Isolated from Hot Spring Water in Japan.</title>
        <authorList>
            <person name="Kato S."/>
            <person name="Itoh T."/>
            <person name="Wu L."/>
            <person name="Ma J."/>
            <person name="Ohkuma M."/>
        </authorList>
    </citation>
    <scope>NUCLEOTIDE SEQUENCE</scope>
    <source>
        <strain evidence="1">JCM 11219</strain>
    </source>
</reference>
<sequence length="47" mass="5464">MEVTMVNTDASEVIVKRGEFVNCDINRLVYVEFYRAVNTDIKGVIRR</sequence>
<proteinExistence type="predicted"/>
<dbReference type="EMBL" id="BMNM01000001">
    <property type="protein sequence ID" value="GGI69641.1"/>
    <property type="molecule type" value="Genomic_DNA"/>
</dbReference>
<evidence type="ECO:0000313" key="2">
    <source>
        <dbReference type="EMBL" id="GGI69641.1"/>
    </source>
</evidence>
<dbReference type="Proteomes" id="UP000657075">
    <property type="component" value="Unassembled WGS sequence"/>
</dbReference>
<keyword evidence="4" id="KW-1185">Reference proteome</keyword>
<dbReference type="AlphaFoldDB" id="A0A830EER9"/>